<evidence type="ECO:0000256" key="1">
    <source>
        <dbReference type="SAM" id="MobiDB-lite"/>
    </source>
</evidence>
<name>A0AAD9MT23_9ANNE</name>
<keyword evidence="2" id="KW-1133">Transmembrane helix</keyword>
<sequence length="1168" mass="132106">MQPPRSISSARWLVVIGVWFLTSSARCRQIHEEFPHRRDDGNEYRYYDDLYDYYPALPSDQSPESELDRNVANEHIPEEHAAEGRVAGSTVPEKRCDIYPYDPESADRVSSLLREGAKLIQYKLHFQDYPPESDPLSGNFSRNYKLDRWQRVTSRHGSMLLSLTFNFDVLSLWMLTFDVEELEVGLVDSHNCMQHLNEEQRFRTVRDLLMNDFEVLNGAGDRATPLGDGHALCHRIIARDDGGGRAEFKYECCHRDSGGKTVCHSDVQSRWVGMMYGILAAIKVLIVLFGPMMVQRWILTEPINKVDYVVPLRPEDNLKKTMLVKKVVVEDDSFMSSPNQQREIKQFRKFRRLVKDIPSDEIVSVKFHKLHILVDHRKLMSEKVVPFGVFHYIYEKILRCGLCSVEPFASCCQESVIGTWGPRFLWFKMFEKSDCNVSCRRYVSWGRIARIVGHLLVMAVMPLPYIVRIVCFYTHEEAEIEDRKEVLERLDLSRQTSHNLFQYLTPTHEALITMYFVYVASFLFLSCVRQCDKNSCDDHICGAVQDMRGISYLECLRMFLAHLILPFEKFGICGVLIGILYWPFALPVCFLVLVCYCVPTLYLSGRLLLHGRPSCLRLCPTKSPPTINQRQKSLSAGASSFESCLFLNNINPTGPQIESPSKRPDGGQSVCGLSKQSLSQATYTLLVGSLAILQMYSLLLMYAESIGFFVEVCMMSLLGAVVNATSTIRYAFLAFWILLYCAYCYRSVQRRYGKLNRKLFRFIKDGMYDQLQRCVTMRHEQRKNTALKYLSLSDIRQKERNATIYFDSEEDLPSVRPKERSSKLPRNQFVDTIDYQHGHLQWTIHGLVLFVDRRDTPRIPRDLFQKICQLEAPGCPGPIHKTLGRAVKQLALIVIFLLLMFVLMMILEEVSPISTAAELLLTLATGFLPLIFLVVLRDPEDEISLNRYSFTGKVQQVIMAYKETWPVFDLSFTRDFSAGSEPVVEDEDTTPPSQASTLLVRRHQEVHDPDNSNAGPDVVDPTHVDLLITVKDESELDCITGNLRSEPCSIGSHGSLNSGHRNSPDDPGPGHGGASSAAGGPSATNTNKPTNATAPRTAPENPATKSNHAEPGSDQASPPRVDLVVDIVKGGLPICGGQADSCKNGIPMWSVASSKYPAANDRQPESAL</sequence>
<keyword evidence="2" id="KW-0472">Membrane</keyword>
<feature type="chain" id="PRO_5042088301" evidence="3">
    <location>
        <begin position="28"/>
        <end position="1168"/>
    </location>
</feature>
<feature type="compositionally biased region" description="Polar residues" evidence="1">
    <location>
        <begin position="1052"/>
        <end position="1061"/>
    </location>
</feature>
<keyword evidence="3" id="KW-0732">Signal</keyword>
<evidence type="ECO:0000313" key="4">
    <source>
        <dbReference type="EMBL" id="KAK2142796.1"/>
    </source>
</evidence>
<dbReference type="EMBL" id="JAODUP010000912">
    <property type="protein sequence ID" value="KAK2142796.1"/>
    <property type="molecule type" value="Genomic_DNA"/>
</dbReference>
<evidence type="ECO:0000313" key="5">
    <source>
        <dbReference type="Proteomes" id="UP001208570"/>
    </source>
</evidence>
<feature type="transmembrane region" description="Helical" evidence="2">
    <location>
        <begin position="579"/>
        <end position="603"/>
    </location>
</feature>
<feature type="region of interest" description="Disordered" evidence="1">
    <location>
        <begin position="1047"/>
        <end position="1120"/>
    </location>
</feature>
<dbReference type="AlphaFoldDB" id="A0AAD9MT23"/>
<feature type="transmembrane region" description="Helical" evidence="2">
    <location>
        <begin position="448"/>
        <end position="467"/>
    </location>
</feature>
<feature type="transmembrane region" description="Helical" evidence="2">
    <location>
        <begin position="919"/>
        <end position="936"/>
    </location>
</feature>
<feature type="signal peptide" evidence="3">
    <location>
        <begin position="1"/>
        <end position="27"/>
    </location>
</feature>
<keyword evidence="2" id="KW-0812">Transmembrane</keyword>
<organism evidence="4 5">
    <name type="scientific">Paralvinella palmiformis</name>
    <dbReference type="NCBI Taxonomy" id="53620"/>
    <lineage>
        <taxon>Eukaryota</taxon>
        <taxon>Metazoa</taxon>
        <taxon>Spiralia</taxon>
        <taxon>Lophotrochozoa</taxon>
        <taxon>Annelida</taxon>
        <taxon>Polychaeta</taxon>
        <taxon>Sedentaria</taxon>
        <taxon>Canalipalpata</taxon>
        <taxon>Terebellida</taxon>
        <taxon>Terebelliformia</taxon>
        <taxon>Alvinellidae</taxon>
        <taxon>Paralvinella</taxon>
    </lineage>
</organism>
<gene>
    <name evidence="4" type="ORF">LSH36_912g00060</name>
</gene>
<protein>
    <submittedName>
        <fullName evidence="4">Uncharacterized protein</fullName>
    </submittedName>
</protein>
<feature type="transmembrane region" description="Helical" evidence="2">
    <location>
        <begin position="890"/>
        <end position="907"/>
    </location>
</feature>
<accession>A0AAD9MT23</accession>
<feature type="transmembrane region" description="Helical" evidence="2">
    <location>
        <begin position="728"/>
        <end position="748"/>
    </location>
</feature>
<reference evidence="4" key="1">
    <citation type="journal article" date="2023" name="Mol. Biol. Evol.">
        <title>Third-Generation Sequencing Reveals the Adaptive Role of the Epigenome in Three Deep-Sea Polychaetes.</title>
        <authorList>
            <person name="Perez M."/>
            <person name="Aroh O."/>
            <person name="Sun Y."/>
            <person name="Lan Y."/>
            <person name="Juniper S.K."/>
            <person name="Young C.R."/>
            <person name="Angers B."/>
            <person name="Qian P.Y."/>
        </authorList>
    </citation>
    <scope>NUCLEOTIDE SEQUENCE</scope>
    <source>
        <strain evidence="4">P08H-3</strain>
    </source>
</reference>
<keyword evidence="5" id="KW-1185">Reference proteome</keyword>
<feature type="transmembrane region" description="Helical" evidence="2">
    <location>
        <begin position="510"/>
        <end position="528"/>
    </location>
</feature>
<evidence type="ECO:0000256" key="2">
    <source>
        <dbReference type="SAM" id="Phobius"/>
    </source>
</evidence>
<feature type="compositionally biased region" description="Low complexity" evidence="1">
    <location>
        <begin position="1074"/>
        <end position="1104"/>
    </location>
</feature>
<dbReference type="Proteomes" id="UP001208570">
    <property type="component" value="Unassembled WGS sequence"/>
</dbReference>
<comment type="caution">
    <text evidence="4">The sequence shown here is derived from an EMBL/GenBank/DDBJ whole genome shotgun (WGS) entry which is preliminary data.</text>
</comment>
<proteinExistence type="predicted"/>
<evidence type="ECO:0000256" key="3">
    <source>
        <dbReference type="SAM" id="SignalP"/>
    </source>
</evidence>
<feature type="transmembrane region" description="Helical" evidence="2">
    <location>
        <begin position="271"/>
        <end position="290"/>
    </location>
</feature>